<comment type="caution">
    <text evidence="2">The sequence shown here is derived from an EMBL/GenBank/DDBJ whole genome shotgun (WGS) entry which is preliminary data.</text>
</comment>
<evidence type="ECO:0000256" key="1">
    <source>
        <dbReference type="SAM" id="Phobius"/>
    </source>
</evidence>
<evidence type="ECO:0000313" key="3">
    <source>
        <dbReference type="Proteomes" id="UP000094578"/>
    </source>
</evidence>
<dbReference type="RefSeq" id="WP_175425105.1">
    <property type="nucleotide sequence ID" value="NZ_MDER01000024.1"/>
</dbReference>
<dbReference type="Proteomes" id="UP000094578">
    <property type="component" value="Unassembled WGS sequence"/>
</dbReference>
<dbReference type="EMBL" id="MDER01000024">
    <property type="protein sequence ID" value="ODP30209.1"/>
    <property type="molecule type" value="Genomic_DNA"/>
</dbReference>
<feature type="transmembrane region" description="Helical" evidence="1">
    <location>
        <begin position="12"/>
        <end position="35"/>
    </location>
</feature>
<gene>
    <name evidence="2" type="ORF">PTI45_00451</name>
</gene>
<name>A0A1E3L8T9_9BACL</name>
<evidence type="ECO:0000313" key="2">
    <source>
        <dbReference type="EMBL" id="ODP30209.1"/>
    </source>
</evidence>
<organism evidence="2 3">
    <name type="scientific">Paenibacillus nuruki</name>
    <dbReference type="NCBI Taxonomy" id="1886670"/>
    <lineage>
        <taxon>Bacteria</taxon>
        <taxon>Bacillati</taxon>
        <taxon>Bacillota</taxon>
        <taxon>Bacilli</taxon>
        <taxon>Bacillales</taxon>
        <taxon>Paenibacillaceae</taxon>
        <taxon>Paenibacillus</taxon>
    </lineage>
</organism>
<sequence length="53" mass="6384">MEQQRSSQRNKWKITLMIVLFILIVWVLMGIYQFAVAKSYKKLITVYSDQLFI</sequence>
<protein>
    <submittedName>
        <fullName evidence="2">Uncharacterized protein</fullName>
    </submittedName>
</protein>
<reference evidence="2 3" key="1">
    <citation type="submission" date="2016-08" db="EMBL/GenBank/DDBJ databases">
        <title>Genome sequencing of Paenibacillus sp. TI45-13ar, isolated from Korean traditional nuruk.</title>
        <authorList>
            <person name="Kim S.-J."/>
        </authorList>
    </citation>
    <scope>NUCLEOTIDE SEQUENCE [LARGE SCALE GENOMIC DNA]</scope>
    <source>
        <strain evidence="2 3">TI45-13ar</strain>
    </source>
</reference>
<keyword evidence="1" id="KW-1133">Transmembrane helix</keyword>
<keyword evidence="3" id="KW-1185">Reference proteome</keyword>
<keyword evidence="1" id="KW-0472">Membrane</keyword>
<dbReference type="AlphaFoldDB" id="A0A1E3L8T9"/>
<accession>A0A1E3L8T9</accession>
<keyword evidence="1" id="KW-0812">Transmembrane</keyword>
<proteinExistence type="predicted"/>